<keyword evidence="5 15" id="KW-0645">Protease</keyword>
<evidence type="ECO:0000256" key="13">
    <source>
        <dbReference type="SAM" id="Phobius"/>
    </source>
</evidence>
<evidence type="ECO:0000256" key="4">
    <source>
        <dbReference type="ARBA" id="ARBA00022475"/>
    </source>
</evidence>
<dbReference type="GO" id="GO:0006508">
    <property type="term" value="P:proteolysis"/>
    <property type="evidence" value="ECO:0007669"/>
    <property type="project" value="UniProtKB-KW"/>
</dbReference>
<comment type="caution">
    <text evidence="15">The sequence shown here is derived from an EMBL/GenBank/DDBJ whole genome shotgun (WGS) entry which is preliminary data.</text>
</comment>
<keyword evidence="11" id="KW-0482">Metalloprotease</keyword>
<sequence>MGRHRRAQAGGAMNGLNNVFAFPFEELPFVFIVLALAFAVHEFAHAYAAYKFGDDTAYRDGRVTLNPRKHIDIAGMILFLLFGFGWAKPVPVHRGKLREPRRLTGAVVSFVGPLSNLILAFVGVVALFALGSSGLLSNASSGVVDALGVLFEHWILINVFLFIFNLLPLPPLDGYRIVQDLVSPGLRAKMTQYEQWGILIFLIIAFIPPLRRLVFGNLGVLQFEIVRWMESFVAPMFGQ</sequence>
<comment type="subcellular location">
    <subcellularLocation>
        <location evidence="2">Cell membrane</location>
        <topology evidence="2">Multi-pass membrane protein</topology>
    </subcellularLocation>
</comment>
<keyword evidence="7" id="KW-0479">Metal-binding</keyword>
<evidence type="ECO:0000313" key="15">
    <source>
        <dbReference type="EMBL" id="MFC7748583.1"/>
    </source>
</evidence>
<dbReference type="GO" id="GO:0008233">
    <property type="term" value="F:peptidase activity"/>
    <property type="evidence" value="ECO:0007669"/>
    <property type="project" value="UniProtKB-KW"/>
</dbReference>
<keyword evidence="12 13" id="KW-0472">Membrane</keyword>
<feature type="transmembrane region" description="Helical" evidence="13">
    <location>
        <begin position="29"/>
        <end position="50"/>
    </location>
</feature>
<evidence type="ECO:0000256" key="3">
    <source>
        <dbReference type="ARBA" id="ARBA00007931"/>
    </source>
</evidence>
<dbReference type="Proteomes" id="UP001596528">
    <property type="component" value="Unassembled WGS sequence"/>
</dbReference>
<keyword evidence="8" id="KW-0378">Hydrolase</keyword>
<accession>A0ABW2UZ93</accession>
<dbReference type="Pfam" id="PF02163">
    <property type="entry name" value="Peptidase_M50"/>
    <property type="match status" value="1"/>
</dbReference>
<organism evidence="15 16">
    <name type="scientific">Paenibacillus thermoaerophilus</name>
    <dbReference type="NCBI Taxonomy" id="1215385"/>
    <lineage>
        <taxon>Bacteria</taxon>
        <taxon>Bacillati</taxon>
        <taxon>Bacillota</taxon>
        <taxon>Bacilli</taxon>
        <taxon>Bacillales</taxon>
        <taxon>Paenibacillaceae</taxon>
        <taxon>Paenibacillus</taxon>
    </lineage>
</organism>
<evidence type="ECO:0000256" key="9">
    <source>
        <dbReference type="ARBA" id="ARBA00022833"/>
    </source>
</evidence>
<keyword evidence="6 13" id="KW-0812">Transmembrane</keyword>
<name>A0ABW2UZ93_9BACL</name>
<evidence type="ECO:0000256" key="6">
    <source>
        <dbReference type="ARBA" id="ARBA00022692"/>
    </source>
</evidence>
<evidence type="ECO:0000256" key="11">
    <source>
        <dbReference type="ARBA" id="ARBA00023049"/>
    </source>
</evidence>
<gene>
    <name evidence="15" type="ORF">ACFQWB_01310</name>
</gene>
<evidence type="ECO:0000256" key="5">
    <source>
        <dbReference type="ARBA" id="ARBA00022670"/>
    </source>
</evidence>
<keyword evidence="4" id="KW-1003">Cell membrane</keyword>
<evidence type="ECO:0000256" key="12">
    <source>
        <dbReference type="ARBA" id="ARBA00023136"/>
    </source>
</evidence>
<feature type="transmembrane region" description="Helical" evidence="13">
    <location>
        <begin position="107"/>
        <end position="130"/>
    </location>
</feature>
<dbReference type="InterPro" id="IPR008915">
    <property type="entry name" value="Peptidase_M50"/>
</dbReference>
<dbReference type="InterPro" id="IPR052348">
    <property type="entry name" value="Metallopeptidase_M50B"/>
</dbReference>
<dbReference type="RefSeq" id="WP_246067967.1">
    <property type="nucleotide sequence ID" value="NZ_JBHTGQ010000002.1"/>
</dbReference>
<evidence type="ECO:0000259" key="14">
    <source>
        <dbReference type="Pfam" id="PF02163"/>
    </source>
</evidence>
<feature type="transmembrane region" description="Helical" evidence="13">
    <location>
        <begin position="142"/>
        <end position="164"/>
    </location>
</feature>
<evidence type="ECO:0000256" key="2">
    <source>
        <dbReference type="ARBA" id="ARBA00004651"/>
    </source>
</evidence>
<reference evidence="16" key="1">
    <citation type="journal article" date="2019" name="Int. J. Syst. Evol. Microbiol.">
        <title>The Global Catalogue of Microorganisms (GCM) 10K type strain sequencing project: providing services to taxonomists for standard genome sequencing and annotation.</title>
        <authorList>
            <consortium name="The Broad Institute Genomics Platform"/>
            <consortium name="The Broad Institute Genome Sequencing Center for Infectious Disease"/>
            <person name="Wu L."/>
            <person name="Ma J."/>
        </authorList>
    </citation>
    <scope>NUCLEOTIDE SEQUENCE [LARGE SCALE GENOMIC DNA]</scope>
    <source>
        <strain evidence="16">JCM 18657</strain>
    </source>
</reference>
<dbReference type="CDD" id="cd06158">
    <property type="entry name" value="S2P-M50_like_1"/>
    <property type="match status" value="1"/>
</dbReference>
<dbReference type="EMBL" id="JBHTGQ010000002">
    <property type="protein sequence ID" value="MFC7748583.1"/>
    <property type="molecule type" value="Genomic_DNA"/>
</dbReference>
<dbReference type="PANTHER" id="PTHR35864:SF1">
    <property type="entry name" value="ZINC METALLOPROTEASE YWHC-RELATED"/>
    <property type="match status" value="1"/>
</dbReference>
<comment type="similarity">
    <text evidence="3">Belongs to the peptidase M50B family.</text>
</comment>
<dbReference type="InterPro" id="IPR044537">
    <property type="entry name" value="Rip2-like"/>
</dbReference>
<feature type="transmembrane region" description="Helical" evidence="13">
    <location>
        <begin position="71"/>
        <end position="87"/>
    </location>
</feature>
<evidence type="ECO:0000256" key="7">
    <source>
        <dbReference type="ARBA" id="ARBA00022723"/>
    </source>
</evidence>
<keyword evidence="16" id="KW-1185">Reference proteome</keyword>
<evidence type="ECO:0000313" key="16">
    <source>
        <dbReference type="Proteomes" id="UP001596528"/>
    </source>
</evidence>
<evidence type="ECO:0000256" key="8">
    <source>
        <dbReference type="ARBA" id="ARBA00022801"/>
    </source>
</evidence>
<dbReference type="PANTHER" id="PTHR35864">
    <property type="entry name" value="ZINC METALLOPROTEASE MJ0611-RELATED"/>
    <property type="match status" value="1"/>
</dbReference>
<proteinExistence type="inferred from homology"/>
<feature type="domain" description="Peptidase M50" evidence="14">
    <location>
        <begin position="30"/>
        <end position="204"/>
    </location>
</feature>
<evidence type="ECO:0000256" key="1">
    <source>
        <dbReference type="ARBA" id="ARBA00001947"/>
    </source>
</evidence>
<feature type="transmembrane region" description="Helical" evidence="13">
    <location>
        <begin position="196"/>
        <end position="214"/>
    </location>
</feature>
<keyword evidence="10 13" id="KW-1133">Transmembrane helix</keyword>
<protein>
    <submittedName>
        <fullName evidence="15">Site-2 protease family protein</fullName>
    </submittedName>
</protein>
<evidence type="ECO:0000256" key="10">
    <source>
        <dbReference type="ARBA" id="ARBA00022989"/>
    </source>
</evidence>
<comment type="cofactor">
    <cofactor evidence="1">
        <name>Zn(2+)</name>
        <dbReference type="ChEBI" id="CHEBI:29105"/>
    </cofactor>
</comment>
<keyword evidence="9" id="KW-0862">Zinc</keyword>